<proteinExistence type="predicted"/>
<dbReference type="EMBL" id="JAEEFW010000008">
    <property type="protein sequence ID" value="MBU4635880.1"/>
    <property type="molecule type" value="Genomic_DNA"/>
</dbReference>
<dbReference type="InterPro" id="IPR022541">
    <property type="entry name" value="YhfG"/>
</dbReference>
<accession>A0AAJ0ZP67</accession>
<evidence type="ECO:0000313" key="2">
    <source>
        <dbReference type="Proteomes" id="UP000787568"/>
    </source>
</evidence>
<reference evidence="1" key="1">
    <citation type="submission" date="2020-12" db="EMBL/GenBank/DDBJ databases">
        <title>Generalized mutagenesis with transposon Tn5. A laboratory procedure for the identification of genes responsible for a bacterial phenotype and its regulation, illustrated with phenazine production in Pseudomonas chlororaphis.</title>
        <authorList>
            <person name="Muzio F."/>
            <person name="Sobrero P."/>
            <person name="Agaras B."/>
            <person name="Valverde C."/>
        </authorList>
    </citation>
    <scope>NUCLEOTIDE SEQUENCE</scope>
    <source>
        <strain evidence="1">SMMP3</strain>
    </source>
</reference>
<name>A0AAJ0ZP67_9PSED</name>
<comment type="caution">
    <text evidence="1">The sequence shown here is derived from an EMBL/GenBank/DDBJ whole genome shotgun (WGS) entry which is preliminary data.</text>
</comment>
<sequence length="159" mass="17780">MDVSLQQILQTANVSDLKTLGRFLEIKRFIEAQLHLKLGANGWGSLLLKLKALNALGGASDECESYFCDARPYQTVRAEVSKKIGFKITAKNQAELKAALHKLSTCSARLEFDPHKRFEKKKLKNFINSSRLEGIEIPISDEKASLEKLLAKHGRQLNG</sequence>
<gene>
    <name evidence="1" type="ORF">I8747_24010</name>
</gene>
<dbReference type="Pfam" id="PF10832">
    <property type="entry name" value="YhfG"/>
    <property type="match status" value="1"/>
</dbReference>
<dbReference type="AlphaFoldDB" id="A0AAJ0ZP67"/>
<dbReference type="RefSeq" id="WP_124334051.1">
    <property type="nucleotide sequence ID" value="NZ_CP027718.1"/>
</dbReference>
<evidence type="ECO:0000313" key="1">
    <source>
        <dbReference type="EMBL" id="MBU4635880.1"/>
    </source>
</evidence>
<protein>
    <submittedName>
        <fullName evidence="1">Uncharacterized protein</fullName>
    </submittedName>
</protein>
<dbReference type="Proteomes" id="UP000787568">
    <property type="component" value="Unassembled WGS sequence"/>
</dbReference>
<organism evidence="1 2">
    <name type="scientific">Pseudomonas chlororaphis subsp. aurantiaca</name>
    <dbReference type="NCBI Taxonomy" id="86192"/>
    <lineage>
        <taxon>Bacteria</taxon>
        <taxon>Pseudomonadati</taxon>
        <taxon>Pseudomonadota</taxon>
        <taxon>Gammaproteobacteria</taxon>
        <taxon>Pseudomonadales</taxon>
        <taxon>Pseudomonadaceae</taxon>
        <taxon>Pseudomonas</taxon>
    </lineage>
</organism>